<organism evidence="1 2">
    <name type="scientific">Tuber magnatum</name>
    <name type="common">white Piedmont truffle</name>
    <dbReference type="NCBI Taxonomy" id="42249"/>
    <lineage>
        <taxon>Eukaryota</taxon>
        <taxon>Fungi</taxon>
        <taxon>Dikarya</taxon>
        <taxon>Ascomycota</taxon>
        <taxon>Pezizomycotina</taxon>
        <taxon>Pezizomycetes</taxon>
        <taxon>Pezizales</taxon>
        <taxon>Tuberaceae</taxon>
        <taxon>Tuber</taxon>
    </lineage>
</organism>
<dbReference type="STRING" id="42249.A0A317SVM8"/>
<proteinExistence type="predicted"/>
<evidence type="ECO:0000313" key="2">
    <source>
        <dbReference type="Proteomes" id="UP000246991"/>
    </source>
</evidence>
<dbReference type="GO" id="GO:0003676">
    <property type="term" value="F:nucleic acid binding"/>
    <property type="evidence" value="ECO:0007669"/>
    <property type="project" value="InterPro"/>
</dbReference>
<accession>A0A317SVM8</accession>
<comment type="caution">
    <text evidence="1">The sequence shown here is derived from an EMBL/GenBank/DDBJ whole genome shotgun (WGS) entry which is preliminary data.</text>
</comment>
<sequence>PFPAFSPDLNPIENAWHILKSCLHKHWPHTEDKHWEALSEEWEGIDQSSLDHLVDSMPELVAAMVKAQRTHTKW</sequence>
<dbReference type="Gene3D" id="3.30.420.10">
    <property type="entry name" value="Ribonuclease H-like superfamily/Ribonuclease H"/>
    <property type="match status" value="1"/>
</dbReference>
<dbReference type="OrthoDB" id="5410741at2759"/>
<dbReference type="InterPro" id="IPR036397">
    <property type="entry name" value="RNaseH_sf"/>
</dbReference>
<feature type="non-terminal residue" evidence="1">
    <location>
        <position position="1"/>
    </location>
</feature>
<dbReference type="Proteomes" id="UP000246991">
    <property type="component" value="Unassembled WGS sequence"/>
</dbReference>
<keyword evidence="2" id="KW-1185">Reference proteome</keyword>
<dbReference type="EMBL" id="PYWC01000014">
    <property type="protein sequence ID" value="PWW78555.1"/>
    <property type="molecule type" value="Genomic_DNA"/>
</dbReference>
<gene>
    <name evidence="1" type="ORF">C7212DRAFT_173860</name>
</gene>
<dbReference type="AlphaFoldDB" id="A0A317SVM8"/>
<protein>
    <submittedName>
        <fullName evidence="1">Transposable element Tcb1 transposase</fullName>
    </submittedName>
</protein>
<reference evidence="1 2" key="1">
    <citation type="submission" date="2018-03" db="EMBL/GenBank/DDBJ databases">
        <title>Genomes of Pezizomycetes fungi and the evolution of truffles.</title>
        <authorList>
            <person name="Murat C."/>
            <person name="Payen T."/>
            <person name="Noel B."/>
            <person name="Kuo A."/>
            <person name="Martin F.M."/>
        </authorList>
    </citation>
    <scope>NUCLEOTIDE SEQUENCE [LARGE SCALE GENOMIC DNA]</scope>
    <source>
        <strain evidence="1">091103-1</strain>
    </source>
</reference>
<name>A0A317SVM8_9PEZI</name>
<evidence type="ECO:0000313" key="1">
    <source>
        <dbReference type="EMBL" id="PWW78555.1"/>
    </source>
</evidence>